<dbReference type="STRING" id="546364.SAMN04489730_2406"/>
<evidence type="ECO:0000259" key="2">
    <source>
        <dbReference type="Pfam" id="PF02129"/>
    </source>
</evidence>
<evidence type="ECO:0000313" key="4">
    <source>
        <dbReference type="Proteomes" id="UP000182740"/>
    </source>
</evidence>
<dbReference type="Pfam" id="PF02129">
    <property type="entry name" value="Peptidase_S15"/>
    <property type="match status" value="1"/>
</dbReference>
<sequence>MTETTSDNSAPQGWSHPEPVTFTSLGTRCAGDLYMPDNVSAASPAPALVLGHSGVMVKEALAYFAPYFVAAGFVVLAIDYRTVGSSEGEPRGLDYPERQVEDFRSAISYLQTRPEVQPERIGLWGVSVGGSVAVQAAVLDRRAKCVVVQSPSVWNGWRYLERLLGRNGLHALRERLAEDWRRRYETGESARVPHLNLDHENAKGAQDLSLELYPTYCNEKTLDSAEHLLTFAPENLIHRLAPTPLLMIANGGYDPYHMLDEAQSAFAKAGEPKRLEVLPYDVLGLYTGPGLEEAMDLAVEWFDRYLRRTRTATTTPAPTRESVAAMKR</sequence>
<accession>A0A1K1QZ79</accession>
<dbReference type="RefSeq" id="WP_245804940.1">
    <property type="nucleotide sequence ID" value="NZ_FPJG01000006.1"/>
</dbReference>
<proteinExistence type="predicted"/>
<keyword evidence="1" id="KW-1133">Transmembrane helix</keyword>
<name>A0A1K1QZ79_9PSEU</name>
<dbReference type="AlphaFoldDB" id="A0A1K1QZ79"/>
<dbReference type="InterPro" id="IPR051411">
    <property type="entry name" value="Polyketide_trans_af380"/>
</dbReference>
<dbReference type="EMBL" id="FPJG01000006">
    <property type="protein sequence ID" value="SFW64969.1"/>
    <property type="molecule type" value="Genomic_DNA"/>
</dbReference>
<dbReference type="GO" id="GO:0016787">
    <property type="term" value="F:hydrolase activity"/>
    <property type="evidence" value="ECO:0007669"/>
    <property type="project" value="InterPro"/>
</dbReference>
<keyword evidence="1" id="KW-0812">Transmembrane</keyword>
<dbReference type="Gene3D" id="1.10.10.800">
    <property type="match status" value="1"/>
</dbReference>
<feature type="transmembrane region" description="Helical" evidence="1">
    <location>
        <begin position="60"/>
        <end position="78"/>
    </location>
</feature>
<dbReference type="PANTHER" id="PTHR47751">
    <property type="entry name" value="SUPERFAMILY HYDROLASE, PUTATIVE (AFU_ORTHOLOGUE AFUA_2G16580)-RELATED"/>
    <property type="match status" value="1"/>
</dbReference>
<evidence type="ECO:0000256" key="1">
    <source>
        <dbReference type="SAM" id="Phobius"/>
    </source>
</evidence>
<dbReference type="Proteomes" id="UP000182740">
    <property type="component" value="Unassembled WGS sequence"/>
</dbReference>
<dbReference type="InterPro" id="IPR029058">
    <property type="entry name" value="AB_hydrolase_fold"/>
</dbReference>
<keyword evidence="1" id="KW-0472">Membrane</keyword>
<gene>
    <name evidence="3" type="ORF">SAMN04489730_2406</name>
</gene>
<organism evidence="3 4">
    <name type="scientific">Amycolatopsis australiensis</name>
    <dbReference type="NCBI Taxonomy" id="546364"/>
    <lineage>
        <taxon>Bacteria</taxon>
        <taxon>Bacillati</taxon>
        <taxon>Actinomycetota</taxon>
        <taxon>Actinomycetes</taxon>
        <taxon>Pseudonocardiales</taxon>
        <taxon>Pseudonocardiaceae</taxon>
        <taxon>Amycolatopsis</taxon>
    </lineage>
</organism>
<dbReference type="SUPFAM" id="SSF53474">
    <property type="entry name" value="alpha/beta-Hydrolases"/>
    <property type="match status" value="1"/>
</dbReference>
<keyword evidence="4" id="KW-1185">Reference proteome</keyword>
<evidence type="ECO:0000313" key="3">
    <source>
        <dbReference type="EMBL" id="SFW64969.1"/>
    </source>
</evidence>
<dbReference type="PANTHER" id="PTHR47751:SF2">
    <property type="entry name" value="DLTD N-TERMINAL DOMAIN PROTEIN (AFU_ORTHOLOGUE AFUA_8G00380)-RELATED"/>
    <property type="match status" value="1"/>
</dbReference>
<dbReference type="InterPro" id="IPR000383">
    <property type="entry name" value="Xaa-Pro-like_dom"/>
</dbReference>
<reference evidence="4" key="1">
    <citation type="submission" date="2016-11" db="EMBL/GenBank/DDBJ databases">
        <authorList>
            <person name="Varghese N."/>
            <person name="Submissions S."/>
        </authorList>
    </citation>
    <scope>NUCLEOTIDE SEQUENCE [LARGE SCALE GENOMIC DNA]</scope>
    <source>
        <strain evidence="4">DSM 44671</strain>
    </source>
</reference>
<protein>
    <recommendedName>
        <fullName evidence="2">Xaa-Pro dipeptidyl-peptidase-like domain-containing protein</fullName>
    </recommendedName>
</protein>
<feature type="domain" description="Xaa-Pro dipeptidyl-peptidase-like" evidence="2">
    <location>
        <begin position="26"/>
        <end position="192"/>
    </location>
</feature>
<dbReference type="Gene3D" id="3.40.50.1820">
    <property type="entry name" value="alpha/beta hydrolase"/>
    <property type="match status" value="1"/>
</dbReference>